<evidence type="ECO:0000313" key="2">
    <source>
        <dbReference type="Proteomes" id="UP001589733"/>
    </source>
</evidence>
<accession>A0ABV6AUQ4</accession>
<organism evidence="1 2">
    <name type="scientific">Deinococcus oregonensis</name>
    <dbReference type="NCBI Taxonomy" id="1805970"/>
    <lineage>
        <taxon>Bacteria</taxon>
        <taxon>Thermotogati</taxon>
        <taxon>Deinococcota</taxon>
        <taxon>Deinococci</taxon>
        <taxon>Deinococcales</taxon>
        <taxon>Deinococcaceae</taxon>
        <taxon>Deinococcus</taxon>
    </lineage>
</organism>
<evidence type="ECO:0000313" key="1">
    <source>
        <dbReference type="EMBL" id="MFB9991228.1"/>
    </source>
</evidence>
<dbReference type="Proteomes" id="UP001589733">
    <property type="component" value="Unassembled WGS sequence"/>
</dbReference>
<gene>
    <name evidence="1" type="ORF">ACFFLM_04425</name>
</gene>
<keyword evidence="2" id="KW-1185">Reference proteome</keyword>
<proteinExistence type="predicted"/>
<dbReference type="RefSeq" id="WP_380005946.1">
    <property type="nucleotide sequence ID" value="NZ_JBHLYR010000013.1"/>
</dbReference>
<protein>
    <submittedName>
        <fullName evidence="1">Uncharacterized protein</fullName>
    </submittedName>
</protein>
<dbReference type="EMBL" id="JBHLYR010000013">
    <property type="protein sequence ID" value="MFB9991228.1"/>
    <property type="molecule type" value="Genomic_DNA"/>
</dbReference>
<comment type="caution">
    <text evidence="1">The sequence shown here is derived from an EMBL/GenBank/DDBJ whole genome shotgun (WGS) entry which is preliminary data.</text>
</comment>
<name>A0ABV6AUQ4_9DEIO</name>
<sequence length="125" mass="13503">MTLSAPTFPLDLDDALQRLRDALGANYGAPTDGATLTRALGDDALLVEQAVHARPWATAARLIRENTEYEVNKGLEAQIDRKLAGLDTKQAQMDALAGILHLLPNTDEGLNWPPMGGVVETRPVF</sequence>
<reference evidence="1 2" key="1">
    <citation type="submission" date="2024-09" db="EMBL/GenBank/DDBJ databases">
        <authorList>
            <person name="Sun Q."/>
            <person name="Mori K."/>
        </authorList>
    </citation>
    <scope>NUCLEOTIDE SEQUENCE [LARGE SCALE GENOMIC DNA]</scope>
    <source>
        <strain evidence="1 2">JCM 13503</strain>
    </source>
</reference>